<evidence type="ECO:0000313" key="3">
    <source>
        <dbReference type="WBParaSite" id="SVE_0937900.1"/>
    </source>
</evidence>
<keyword evidence="1" id="KW-1133">Transmembrane helix</keyword>
<protein>
    <submittedName>
        <fullName evidence="3">Transmembrane protein</fullName>
    </submittedName>
</protein>
<sequence>MGNSCNLSNFAFHGTKTNLFWKNWRSICVFVLKVSSRDCAISLACERCEWDVVRSGYIRFLECLLNIASCYVGKLSSLWIMNAHMFVRLNVAYRKCLKRSSPAITCFHTYFFTHILSQPLSLLIFQCFGVALCQSHYHWSIHNARPFLFFRFLPIFLLVYFNVVFSEIF</sequence>
<dbReference type="AlphaFoldDB" id="A0A0K0FK16"/>
<feature type="transmembrane region" description="Helical" evidence="1">
    <location>
        <begin position="120"/>
        <end position="141"/>
    </location>
</feature>
<dbReference type="Proteomes" id="UP000035680">
    <property type="component" value="Unassembled WGS sequence"/>
</dbReference>
<keyword evidence="1" id="KW-0812">Transmembrane</keyword>
<proteinExistence type="predicted"/>
<name>A0A0K0FK16_STRVS</name>
<organism evidence="2 3">
    <name type="scientific">Strongyloides venezuelensis</name>
    <name type="common">Threadworm</name>
    <dbReference type="NCBI Taxonomy" id="75913"/>
    <lineage>
        <taxon>Eukaryota</taxon>
        <taxon>Metazoa</taxon>
        <taxon>Ecdysozoa</taxon>
        <taxon>Nematoda</taxon>
        <taxon>Chromadorea</taxon>
        <taxon>Rhabditida</taxon>
        <taxon>Tylenchina</taxon>
        <taxon>Panagrolaimomorpha</taxon>
        <taxon>Strongyloidoidea</taxon>
        <taxon>Strongyloididae</taxon>
        <taxon>Strongyloides</taxon>
    </lineage>
</organism>
<evidence type="ECO:0000256" key="1">
    <source>
        <dbReference type="SAM" id="Phobius"/>
    </source>
</evidence>
<evidence type="ECO:0000313" key="2">
    <source>
        <dbReference type="Proteomes" id="UP000035680"/>
    </source>
</evidence>
<dbReference type="WBParaSite" id="SVE_0937900.1">
    <property type="protein sequence ID" value="SVE_0937900.1"/>
    <property type="gene ID" value="SVE_0937900"/>
</dbReference>
<keyword evidence="2" id="KW-1185">Reference proteome</keyword>
<accession>A0A0K0FK16</accession>
<keyword evidence="1" id="KW-0472">Membrane</keyword>
<reference evidence="3" key="2">
    <citation type="submission" date="2015-08" db="UniProtKB">
        <authorList>
            <consortium name="WormBaseParasite"/>
        </authorList>
    </citation>
    <scope>IDENTIFICATION</scope>
</reference>
<feature type="transmembrane region" description="Helical" evidence="1">
    <location>
        <begin position="147"/>
        <end position="165"/>
    </location>
</feature>
<reference evidence="2" key="1">
    <citation type="submission" date="2014-07" db="EMBL/GenBank/DDBJ databases">
        <authorList>
            <person name="Martin A.A"/>
            <person name="De Silva N."/>
        </authorList>
    </citation>
    <scope>NUCLEOTIDE SEQUENCE</scope>
</reference>